<name>A0A830HP60_9CHLO</name>
<keyword evidence="3" id="KW-1185">Reference proteome</keyword>
<feature type="compositionally biased region" description="Pro residues" evidence="1">
    <location>
        <begin position="1"/>
        <end position="10"/>
    </location>
</feature>
<feature type="compositionally biased region" description="Low complexity" evidence="1">
    <location>
        <begin position="265"/>
        <end position="276"/>
    </location>
</feature>
<feature type="region of interest" description="Disordered" evidence="1">
    <location>
        <begin position="1"/>
        <end position="34"/>
    </location>
</feature>
<feature type="compositionally biased region" description="Low complexity" evidence="1">
    <location>
        <begin position="185"/>
        <end position="202"/>
    </location>
</feature>
<organism evidence="2 3">
    <name type="scientific">Pycnococcus provasolii</name>
    <dbReference type="NCBI Taxonomy" id="41880"/>
    <lineage>
        <taxon>Eukaryota</taxon>
        <taxon>Viridiplantae</taxon>
        <taxon>Chlorophyta</taxon>
        <taxon>Pseudoscourfieldiophyceae</taxon>
        <taxon>Pseudoscourfieldiales</taxon>
        <taxon>Pycnococcaceae</taxon>
        <taxon>Pycnococcus</taxon>
    </lineage>
</organism>
<feature type="compositionally biased region" description="Low complexity" evidence="1">
    <location>
        <begin position="62"/>
        <end position="79"/>
    </location>
</feature>
<evidence type="ECO:0000256" key="1">
    <source>
        <dbReference type="SAM" id="MobiDB-lite"/>
    </source>
</evidence>
<feature type="compositionally biased region" description="Polar residues" evidence="1">
    <location>
        <begin position="174"/>
        <end position="184"/>
    </location>
</feature>
<reference evidence="2" key="1">
    <citation type="submission" date="2020-10" db="EMBL/GenBank/DDBJ databases">
        <title>Unveiling of a novel bifunctional photoreceptor, Dualchrome1, isolated from a cosmopolitan green alga.</title>
        <authorList>
            <person name="Suzuki S."/>
            <person name="Kawachi M."/>
        </authorList>
    </citation>
    <scope>NUCLEOTIDE SEQUENCE</scope>
    <source>
        <strain evidence="2">NIES 2893</strain>
    </source>
</reference>
<feature type="region of interest" description="Disordered" evidence="1">
    <location>
        <begin position="62"/>
        <end position="111"/>
    </location>
</feature>
<evidence type="ECO:0000313" key="3">
    <source>
        <dbReference type="Proteomes" id="UP000660262"/>
    </source>
</evidence>
<gene>
    <name evidence="2" type="ORF">PPROV_000798300</name>
</gene>
<comment type="caution">
    <text evidence="2">The sequence shown here is derived from an EMBL/GenBank/DDBJ whole genome shotgun (WGS) entry which is preliminary data.</text>
</comment>
<proteinExistence type="predicted"/>
<dbReference type="Proteomes" id="UP000660262">
    <property type="component" value="Unassembled WGS sequence"/>
</dbReference>
<sequence length="862" mass="91968">MSVQQPPPAAAVPSGSGSLPLPLHPAHHGSGGNVDHHVVAVKDVTSDYNDFDWAAMDVVMGQTQQQQVQQQPQQIPHPQHNYSARPPHPHPSQQQHPPPPHPPHPQNHANNANIQGFWARAAAHNNNTQAAALAPAGASQQPSQQQYDAAHIKMLRNRLDTAERKNKEMERRLASNTTSSMPMTQQQQARPYQQTHQPQQQHYAATLQAQLSTTKQELDKAQRERAFENEELVQLREQAREREAALANWRRRARELEEERVALSRSAAAAATAAATAPPPQPPPPQVQPQQQPHHQQQTSIQSVLLKEEAPSLYWLASLSPQDARAIAGGTEASTAARAFLDNNSGNNSDTKHLCTSLSRLVAQSSTSKNEPSLIHGLRTLASLLEHDRQTRATALAISSDERSTTTTPSSSQPPRFPASSRVRVHGAAPRTTQEPARQRSSSSSSSSQQQQQPVETLVLVNGLCRLLKLDASGDVLVPVLRSLHALLLETTCCGDGAKHDAIAMRVLGVDNTQEENKSVLDDGLPRLFEQWAADLPSSCSPELIVQAVDLLRLVLVTSPAALAWERNALEHLPHFLPPPPRTDERARNKVPAVEPHGARKAIPVLLSQAAVAECFAALLRFGERGCVDKLVFACRPRGEANRYGLVSRLAQLAQQLAHAATVAVHRCAALGARGIACGGAWGGVDGGGKCAWVLGGAYEDAAAVYDTMAPGAARATAAAANATAEPPALLADAPLHIAAREAAATCGVEASALVGALEASLALIRALVCGGTEVAFDDLMSTNEGHRCALEACALAQRLGNNTTADDDDMWRDSTPAEEGVAAALVRLAPADLRGGEVDGTAAVAAIAASLERRIEDGIQG</sequence>
<feature type="compositionally biased region" description="Low complexity" evidence="1">
    <location>
        <begin position="288"/>
        <end position="298"/>
    </location>
</feature>
<dbReference type="EMBL" id="BNJQ01000024">
    <property type="protein sequence ID" value="GHP09246.1"/>
    <property type="molecule type" value="Genomic_DNA"/>
</dbReference>
<dbReference type="AlphaFoldDB" id="A0A830HP60"/>
<feature type="region of interest" description="Disordered" evidence="1">
    <location>
        <begin position="396"/>
        <end position="454"/>
    </location>
</feature>
<feature type="compositionally biased region" description="Basic and acidic residues" evidence="1">
    <location>
        <begin position="162"/>
        <end position="173"/>
    </location>
</feature>
<feature type="compositionally biased region" description="Pro residues" evidence="1">
    <location>
        <begin position="96"/>
        <end position="105"/>
    </location>
</feature>
<feature type="compositionally biased region" description="Low complexity" evidence="1">
    <location>
        <begin position="405"/>
        <end position="414"/>
    </location>
</feature>
<feature type="region of interest" description="Disordered" evidence="1">
    <location>
        <begin position="265"/>
        <end position="302"/>
    </location>
</feature>
<feature type="compositionally biased region" description="Low complexity" evidence="1">
    <location>
        <begin position="439"/>
        <end position="453"/>
    </location>
</feature>
<protein>
    <submittedName>
        <fullName evidence="2">Uncharacterized protein</fullName>
    </submittedName>
</protein>
<evidence type="ECO:0000313" key="2">
    <source>
        <dbReference type="EMBL" id="GHP09246.1"/>
    </source>
</evidence>
<accession>A0A830HP60</accession>
<feature type="region of interest" description="Disordered" evidence="1">
    <location>
        <begin position="162"/>
        <end position="202"/>
    </location>
</feature>
<feature type="compositionally biased region" description="Pro residues" evidence="1">
    <location>
        <begin position="277"/>
        <end position="287"/>
    </location>
</feature>